<comment type="function">
    <text evidence="1">Involved in the transposition of the insertion sequence.</text>
</comment>
<reference evidence="3 4" key="1">
    <citation type="submission" date="2011-08" db="EMBL/GenBank/DDBJ databases">
        <authorList>
            <person name="Weinstock G."/>
            <person name="Sodergren E."/>
            <person name="Clifton S."/>
            <person name="Fulton L."/>
            <person name="Fulton B."/>
            <person name="Courtney L."/>
            <person name="Fronick C."/>
            <person name="Harrison M."/>
            <person name="Strong C."/>
            <person name="Farmer C."/>
            <person name="Delahaunty K."/>
            <person name="Markovic C."/>
            <person name="Hall O."/>
            <person name="Minx P."/>
            <person name="Tomlinson C."/>
            <person name="Mitreva M."/>
            <person name="Hou S."/>
            <person name="Chen J."/>
            <person name="Wollam A."/>
            <person name="Pepin K.H."/>
            <person name="Johnson M."/>
            <person name="Bhonagiri V."/>
            <person name="Zhang X."/>
            <person name="Suruliraj S."/>
            <person name="Warren W."/>
            <person name="Chinwalla A."/>
            <person name="Mardis E.R."/>
            <person name="Wilson R.K."/>
        </authorList>
    </citation>
    <scope>NUCLEOTIDE SEQUENCE [LARGE SCALE GENOMIC DNA]</scope>
    <source>
        <strain evidence="3 4">ATCC 33091</strain>
    </source>
</reference>
<dbReference type="Pfam" id="PF13276">
    <property type="entry name" value="HTH_21"/>
    <property type="match status" value="1"/>
</dbReference>
<dbReference type="SUPFAM" id="SSF53098">
    <property type="entry name" value="Ribonuclease H-like"/>
    <property type="match status" value="1"/>
</dbReference>
<protein>
    <submittedName>
        <fullName evidence="3">Integrase core domain protein</fullName>
    </submittedName>
</protein>
<dbReference type="InterPro" id="IPR025948">
    <property type="entry name" value="HTH-like_dom"/>
</dbReference>
<dbReference type="InterPro" id="IPR048020">
    <property type="entry name" value="Transpos_IS3"/>
</dbReference>
<proteinExistence type="predicted"/>
<dbReference type="Gene3D" id="3.30.420.10">
    <property type="entry name" value="Ribonuclease H-like superfamily/Ribonuclease H"/>
    <property type="match status" value="1"/>
</dbReference>
<dbReference type="InterPro" id="IPR050900">
    <property type="entry name" value="Transposase_IS3/IS150/IS904"/>
</dbReference>
<dbReference type="InterPro" id="IPR001584">
    <property type="entry name" value="Integrase_cat-core"/>
</dbReference>
<evidence type="ECO:0000313" key="3">
    <source>
        <dbReference type="EMBL" id="EHN62634.1"/>
    </source>
</evidence>
<dbReference type="Pfam" id="PF00665">
    <property type="entry name" value="rve"/>
    <property type="match status" value="1"/>
</dbReference>
<evidence type="ECO:0000256" key="1">
    <source>
        <dbReference type="ARBA" id="ARBA00002286"/>
    </source>
</evidence>
<gene>
    <name evidence="3" type="ORF">HMPREF0557_00232</name>
</gene>
<feature type="domain" description="Integrase catalytic" evidence="2">
    <location>
        <begin position="282"/>
        <end position="446"/>
    </location>
</feature>
<dbReference type="Pfam" id="PF13333">
    <property type="entry name" value="rve_2"/>
    <property type="match status" value="1"/>
</dbReference>
<dbReference type="NCBIfam" id="NF033516">
    <property type="entry name" value="transpos_IS3"/>
    <property type="match status" value="1"/>
</dbReference>
<dbReference type="PROSITE" id="PS50994">
    <property type="entry name" value="INTEGRASE"/>
    <property type="match status" value="1"/>
</dbReference>
<dbReference type="AlphaFoldDB" id="A0AB72ZCS2"/>
<evidence type="ECO:0000259" key="2">
    <source>
        <dbReference type="PROSITE" id="PS50994"/>
    </source>
</evidence>
<sequence length="449" mass="52511">MGILSKKIYNQSEIKNLENNPNIKSVTERSITYSSEFKTKAIKQSLQGMTATQIFELAGLPFRLIGEGKANQSLSRWKKLYKRHGEDILLQETCGTGQSGPYGSRGQLSLEEALEKANARIAYLEGNLELVKKLELHERSVKNDRKNDLTKQERFELINQIIRENQLVGMVNHLCNLAGVSRSGYYYWLSSSYKRNECERNDWEDFQLLYRVFLDKKKCGIDEIKMALENEYSIIMNHKKIRRIMRKNAIISTIRAAKPYRKIMKATQENATKKNILNRQFNHNMPYKVFLTDITYLPYGSGQWAYLSAVKDGSTGEIVAHHFSTSLKMNLVYETLDKLNDVIKDMPLMDRYIHSDQGIHYTYPVFQEKVKDIGLIQSMSRRGNCWDNAPIESFFGHMKDVVLSERRETLQDLWYAVEEYIEFYNNHRYQKKLKKMTPTAYRDHLLWAV</sequence>
<dbReference type="PANTHER" id="PTHR46889">
    <property type="entry name" value="TRANSPOSASE INSF FOR INSERTION SEQUENCE IS3B-RELATED"/>
    <property type="match status" value="1"/>
</dbReference>
<dbReference type="EMBL" id="AGCN01000012">
    <property type="protein sequence ID" value="EHN62634.1"/>
    <property type="molecule type" value="Genomic_DNA"/>
</dbReference>
<comment type="caution">
    <text evidence="3">The sequence shown here is derived from an EMBL/GenBank/DDBJ whole genome shotgun (WGS) entry which is preliminary data.</text>
</comment>
<dbReference type="PANTHER" id="PTHR46889:SF5">
    <property type="entry name" value="INTEGRASE PROTEIN"/>
    <property type="match status" value="1"/>
</dbReference>
<accession>A0AB72ZCS2</accession>
<keyword evidence="4" id="KW-1185">Reference proteome</keyword>
<dbReference type="GO" id="GO:0003676">
    <property type="term" value="F:nucleic acid binding"/>
    <property type="evidence" value="ECO:0007669"/>
    <property type="project" value="InterPro"/>
</dbReference>
<dbReference type="InterPro" id="IPR012337">
    <property type="entry name" value="RNaseH-like_sf"/>
</dbReference>
<name>A0AB72ZCS2_LISIO</name>
<dbReference type="InterPro" id="IPR036397">
    <property type="entry name" value="RNaseH_sf"/>
</dbReference>
<dbReference type="GO" id="GO:0015074">
    <property type="term" value="P:DNA integration"/>
    <property type="evidence" value="ECO:0007669"/>
    <property type="project" value="InterPro"/>
</dbReference>
<dbReference type="Proteomes" id="UP000003597">
    <property type="component" value="Unassembled WGS sequence"/>
</dbReference>
<organism evidence="3 4">
    <name type="scientific">Listeria innocua ATCC 33091</name>
    <dbReference type="NCBI Taxonomy" id="1002366"/>
    <lineage>
        <taxon>Bacteria</taxon>
        <taxon>Bacillati</taxon>
        <taxon>Bacillota</taxon>
        <taxon>Bacilli</taxon>
        <taxon>Bacillales</taxon>
        <taxon>Listeriaceae</taxon>
        <taxon>Listeria</taxon>
    </lineage>
</organism>
<evidence type="ECO:0000313" key="4">
    <source>
        <dbReference type="Proteomes" id="UP000003597"/>
    </source>
</evidence>